<name>A0A392PCY6_9FABA</name>
<accession>A0A392PCY6</accession>
<feature type="compositionally biased region" description="Basic residues" evidence="1">
    <location>
        <begin position="127"/>
        <end position="139"/>
    </location>
</feature>
<keyword evidence="3" id="KW-1185">Reference proteome</keyword>
<evidence type="ECO:0000256" key="1">
    <source>
        <dbReference type="SAM" id="MobiDB-lite"/>
    </source>
</evidence>
<dbReference type="Proteomes" id="UP000265520">
    <property type="component" value="Unassembled WGS sequence"/>
</dbReference>
<sequence>MVLGYDPEQTQIPILEDQNVKHSNGVVNQNGDESLVCVNSTNNLNSIDGNQTSAKEACNSNDNSSNAAAFVVEASNLNPTEGISTSANGVCNNNDKASKMVRHHTIRKERRRRVIPKLKDLARAKALKMKRKSKQKRKGDKILTEGAEVSNSSNQVNISFDSSISGSVSEWRKWVLLHEGPEAVARGVWDFGRDRSINFEGEEGEVLKNLSDIEIRDREKYKEHVVNSEETKGISPGGQ</sequence>
<dbReference type="AlphaFoldDB" id="A0A392PCY6"/>
<dbReference type="EMBL" id="LXQA010072312">
    <property type="protein sequence ID" value="MCI09349.1"/>
    <property type="molecule type" value="Genomic_DNA"/>
</dbReference>
<organism evidence="2 3">
    <name type="scientific">Trifolium medium</name>
    <dbReference type="NCBI Taxonomy" id="97028"/>
    <lineage>
        <taxon>Eukaryota</taxon>
        <taxon>Viridiplantae</taxon>
        <taxon>Streptophyta</taxon>
        <taxon>Embryophyta</taxon>
        <taxon>Tracheophyta</taxon>
        <taxon>Spermatophyta</taxon>
        <taxon>Magnoliopsida</taxon>
        <taxon>eudicotyledons</taxon>
        <taxon>Gunneridae</taxon>
        <taxon>Pentapetalae</taxon>
        <taxon>rosids</taxon>
        <taxon>fabids</taxon>
        <taxon>Fabales</taxon>
        <taxon>Fabaceae</taxon>
        <taxon>Papilionoideae</taxon>
        <taxon>50 kb inversion clade</taxon>
        <taxon>NPAAA clade</taxon>
        <taxon>Hologalegina</taxon>
        <taxon>IRL clade</taxon>
        <taxon>Trifolieae</taxon>
        <taxon>Trifolium</taxon>
    </lineage>
</organism>
<evidence type="ECO:0000313" key="2">
    <source>
        <dbReference type="EMBL" id="MCI09349.1"/>
    </source>
</evidence>
<protein>
    <submittedName>
        <fullName evidence="2">Uncharacterized protein</fullName>
    </submittedName>
</protein>
<proteinExistence type="predicted"/>
<reference evidence="2 3" key="1">
    <citation type="journal article" date="2018" name="Front. Plant Sci.">
        <title>Red Clover (Trifolium pratense) and Zigzag Clover (T. medium) - A Picture of Genomic Similarities and Differences.</title>
        <authorList>
            <person name="Dluhosova J."/>
            <person name="Istvanek J."/>
            <person name="Nedelnik J."/>
            <person name="Repkova J."/>
        </authorList>
    </citation>
    <scope>NUCLEOTIDE SEQUENCE [LARGE SCALE GENOMIC DNA]</scope>
    <source>
        <strain evidence="3">cv. 10/8</strain>
        <tissue evidence="2">Leaf</tissue>
    </source>
</reference>
<feature type="region of interest" description="Disordered" evidence="1">
    <location>
        <begin position="127"/>
        <end position="146"/>
    </location>
</feature>
<comment type="caution">
    <text evidence="2">The sequence shown here is derived from an EMBL/GenBank/DDBJ whole genome shotgun (WGS) entry which is preliminary data.</text>
</comment>
<evidence type="ECO:0000313" key="3">
    <source>
        <dbReference type="Proteomes" id="UP000265520"/>
    </source>
</evidence>